<feature type="chain" id="PRO_5011795966" evidence="1">
    <location>
        <begin position="21"/>
        <end position="76"/>
    </location>
</feature>
<evidence type="ECO:0000313" key="2">
    <source>
        <dbReference type="EMBL" id="SFF25853.1"/>
    </source>
</evidence>
<organism evidence="2 3">
    <name type="scientific">Thermoflexibacter ruber</name>
    <dbReference type="NCBI Taxonomy" id="1003"/>
    <lineage>
        <taxon>Bacteria</taxon>
        <taxon>Pseudomonadati</taxon>
        <taxon>Bacteroidota</taxon>
        <taxon>Cytophagia</taxon>
        <taxon>Cytophagales</taxon>
        <taxon>Thermoflexibacteraceae</taxon>
        <taxon>Thermoflexibacter</taxon>
    </lineage>
</organism>
<dbReference type="Proteomes" id="UP000199513">
    <property type="component" value="Unassembled WGS sequence"/>
</dbReference>
<feature type="signal peptide" evidence="1">
    <location>
        <begin position="1"/>
        <end position="20"/>
    </location>
</feature>
<name>A0A1I2H908_9BACT</name>
<dbReference type="STRING" id="1003.SAMN04488541_102243"/>
<reference evidence="2 3" key="1">
    <citation type="submission" date="2016-10" db="EMBL/GenBank/DDBJ databases">
        <authorList>
            <person name="de Groot N.N."/>
        </authorList>
    </citation>
    <scope>NUCLEOTIDE SEQUENCE [LARGE SCALE GENOMIC DNA]</scope>
    <source>
        <strain>GEY</strain>
        <strain evidence="3">DSM 9560</strain>
    </source>
</reference>
<sequence length="76" mass="8224">MKKKVLILFLLSLFVWLCNASSPEIYAQETLPPSYPPSIPSCYELSACAVINPKGQSWCATEGTGCPCYGTPCDCS</sequence>
<accession>A0A1I2H908</accession>
<evidence type="ECO:0000256" key="1">
    <source>
        <dbReference type="SAM" id="SignalP"/>
    </source>
</evidence>
<dbReference type="EMBL" id="FONY01000022">
    <property type="protein sequence ID" value="SFF25853.1"/>
    <property type="molecule type" value="Genomic_DNA"/>
</dbReference>
<gene>
    <name evidence="2" type="ORF">SAMN04488541_102243</name>
</gene>
<keyword evidence="3" id="KW-1185">Reference proteome</keyword>
<proteinExistence type="predicted"/>
<evidence type="ECO:0000313" key="3">
    <source>
        <dbReference type="Proteomes" id="UP000199513"/>
    </source>
</evidence>
<dbReference type="RefSeq" id="WP_143090920.1">
    <property type="nucleotide sequence ID" value="NZ_FONY01000022.1"/>
</dbReference>
<protein>
    <submittedName>
        <fullName evidence="2">Uncharacterized protein</fullName>
    </submittedName>
</protein>
<keyword evidence="1" id="KW-0732">Signal</keyword>
<dbReference type="AlphaFoldDB" id="A0A1I2H908"/>